<protein>
    <submittedName>
        <fullName evidence="1">Uncharacterized protein</fullName>
    </submittedName>
</protein>
<sequence length="37" mass="3600">MRRTFAEAASQAEAKAAAAFATSGGGVAIGDNEVLGC</sequence>
<evidence type="ECO:0000313" key="1">
    <source>
        <dbReference type="EMBL" id="ESW33618.1"/>
    </source>
</evidence>
<dbReference type="Gramene" id="ESW33618">
    <property type="protein sequence ID" value="ESW33618"/>
    <property type="gene ID" value="PHAVU_001G0851001g"/>
</dbReference>
<dbReference type="EMBL" id="CM002288">
    <property type="protein sequence ID" value="ESW33618.1"/>
    <property type="molecule type" value="Genomic_DNA"/>
</dbReference>
<gene>
    <name evidence="1" type="ORF">PHAVU_001G0851001g</name>
</gene>
<name>V7CW65_PHAVU</name>
<dbReference type="Proteomes" id="UP000000226">
    <property type="component" value="Chromosome 1"/>
</dbReference>
<keyword evidence="2" id="KW-1185">Reference proteome</keyword>
<feature type="non-terminal residue" evidence="1">
    <location>
        <position position="37"/>
    </location>
</feature>
<reference evidence="2" key="1">
    <citation type="journal article" date="2014" name="Nat. Genet.">
        <title>A reference genome for common bean and genome-wide analysis of dual domestications.</title>
        <authorList>
            <person name="Schmutz J."/>
            <person name="McClean P.E."/>
            <person name="Mamidi S."/>
            <person name="Wu G.A."/>
            <person name="Cannon S.B."/>
            <person name="Grimwood J."/>
            <person name="Jenkins J."/>
            <person name="Shu S."/>
            <person name="Song Q."/>
            <person name="Chavarro C."/>
            <person name="Torres-Torres M."/>
            <person name="Geffroy V."/>
            <person name="Moghaddam S.M."/>
            <person name="Gao D."/>
            <person name="Abernathy B."/>
            <person name="Barry K."/>
            <person name="Blair M."/>
            <person name="Brick M.A."/>
            <person name="Chovatia M."/>
            <person name="Gepts P."/>
            <person name="Goodstein D.M."/>
            <person name="Gonzales M."/>
            <person name="Hellsten U."/>
            <person name="Hyten D.L."/>
            <person name="Jia G."/>
            <person name="Kelly J.D."/>
            <person name="Kudrna D."/>
            <person name="Lee R."/>
            <person name="Richard M.M."/>
            <person name="Miklas P.N."/>
            <person name="Osorno J.M."/>
            <person name="Rodrigues J."/>
            <person name="Thareau V."/>
            <person name="Urrea C.A."/>
            <person name="Wang M."/>
            <person name="Yu Y."/>
            <person name="Zhang M."/>
            <person name="Wing R.A."/>
            <person name="Cregan P.B."/>
            <person name="Rokhsar D.S."/>
            <person name="Jackson S.A."/>
        </authorList>
    </citation>
    <scope>NUCLEOTIDE SEQUENCE [LARGE SCALE GENOMIC DNA]</scope>
    <source>
        <strain evidence="2">cv. G19833</strain>
    </source>
</reference>
<dbReference type="AlphaFoldDB" id="V7CW65"/>
<proteinExistence type="predicted"/>
<evidence type="ECO:0000313" key="2">
    <source>
        <dbReference type="Proteomes" id="UP000000226"/>
    </source>
</evidence>
<accession>V7CW65</accession>
<organism evidence="1 2">
    <name type="scientific">Phaseolus vulgaris</name>
    <name type="common">Kidney bean</name>
    <name type="synonym">French bean</name>
    <dbReference type="NCBI Taxonomy" id="3885"/>
    <lineage>
        <taxon>Eukaryota</taxon>
        <taxon>Viridiplantae</taxon>
        <taxon>Streptophyta</taxon>
        <taxon>Embryophyta</taxon>
        <taxon>Tracheophyta</taxon>
        <taxon>Spermatophyta</taxon>
        <taxon>Magnoliopsida</taxon>
        <taxon>eudicotyledons</taxon>
        <taxon>Gunneridae</taxon>
        <taxon>Pentapetalae</taxon>
        <taxon>rosids</taxon>
        <taxon>fabids</taxon>
        <taxon>Fabales</taxon>
        <taxon>Fabaceae</taxon>
        <taxon>Papilionoideae</taxon>
        <taxon>50 kb inversion clade</taxon>
        <taxon>NPAAA clade</taxon>
        <taxon>indigoferoid/millettioid clade</taxon>
        <taxon>Phaseoleae</taxon>
        <taxon>Phaseolus</taxon>
    </lineage>
</organism>